<evidence type="ECO:0000313" key="4">
    <source>
        <dbReference type="Proteomes" id="UP000236161"/>
    </source>
</evidence>
<dbReference type="GO" id="GO:0003729">
    <property type="term" value="F:mRNA binding"/>
    <property type="evidence" value="ECO:0007669"/>
    <property type="project" value="InterPro"/>
</dbReference>
<feature type="compositionally biased region" description="Polar residues" evidence="2">
    <location>
        <begin position="164"/>
        <end position="175"/>
    </location>
</feature>
<dbReference type="InterPro" id="IPR037151">
    <property type="entry name" value="AlkB-like_sf"/>
</dbReference>
<feature type="compositionally biased region" description="Polar residues" evidence="2">
    <location>
        <begin position="132"/>
        <end position="143"/>
    </location>
</feature>
<dbReference type="GO" id="GO:0006402">
    <property type="term" value="P:mRNA catabolic process"/>
    <property type="evidence" value="ECO:0007669"/>
    <property type="project" value="InterPro"/>
</dbReference>
<name>A0A2I0AKJ7_9ASPA</name>
<dbReference type="GO" id="GO:0032451">
    <property type="term" value="F:demethylase activity"/>
    <property type="evidence" value="ECO:0007669"/>
    <property type="project" value="InterPro"/>
</dbReference>
<accession>A0A2I0AKJ7</accession>
<feature type="region of interest" description="Disordered" evidence="2">
    <location>
        <begin position="103"/>
        <end position="233"/>
    </location>
</feature>
<protein>
    <submittedName>
        <fullName evidence="3">Alkylated DNA repair protein alkB like 5</fullName>
        <ecNumber evidence="3">1.14.11.-</ecNumber>
    </submittedName>
</protein>
<sequence length="641" mass="69608">MMVDQPEKIHFQASEALPQRQWFPDERDGFISWLRSEFAAANAIIDSLVHHLRVTGDPGMYEHAIGCIQQRRCNWTPVIYMQHYYSIGDVAMALHQVAVRKQQTHYQKEGKRQNSFGHRQGNRSESLRDSHGSPTFVSAASEINSEKGRYRAENEDGGKHLVGDQTSPGKASSSLAADHKNIEGANGVPCSKTDGKQRGEEKCDEVEGSDIEHSQSITETTSDSLPHGGSDVILNQDGMCDAVPIPKIPVAHETSDGKLVNVVEGIKLYEELFDSSEIIKILSLSDDMRSTGRKGDFPGQTMVISKRPMKGHGREMIQLGIPIAEGPVVDVNLASASRDRKVEAIPKLLQDTFDCLVHLQILLASPDYCVIDFFNEGDHSQPHLWPSWYGRPVCSLFLTECDMVFGRAIGGDHRGSYRGSLKLSLKAGSLLVMQGKSSDLARHAIPSLYKQRTILTFGKSNPKKSFPPEVTRTSSAAVSALSPWGSPSTRPNSARHSLGLKHYGPASVSITGVLPAPSIRPPHLSPANGIPPLFVAPAPVSPGTIPYPGPVQMPPVSAGWSMHSGPRLLVPGTGVFLPPPGSNHSQSLQLPSALSSEEAGPSPLENPKVLDQKQNHHDTTAEIKETEVDCNGSIENLHSAN</sequence>
<feature type="compositionally biased region" description="Low complexity" evidence="2">
    <location>
        <begin position="585"/>
        <end position="599"/>
    </location>
</feature>
<proteinExistence type="inferred from homology"/>
<feature type="compositionally biased region" description="Polar residues" evidence="2">
    <location>
        <begin position="214"/>
        <end position="224"/>
    </location>
</feature>
<evidence type="ECO:0000313" key="3">
    <source>
        <dbReference type="EMBL" id="PKA56084.1"/>
    </source>
</evidence>
<organism evidence="3 4">
    <name type="scientific">Apostasia shenzhenica</name>
    <dbReference type="NCBI Taxonomy" id="1088818"/>
    <lineage>
        <taxon>Eukaryota</taxon>
        <taxon>Viridiplantae</taxon>
        <taxon>Streptophyta</taxon>
        <taxon>Embryophyta</taxon>
        <taxon>Tracheophyta</taxon>
        <taxon>Spermatophyta</taxon>
        <taxon>Magnoliopsida</taxon>
        <taxon>Liliopsida</taxon>
        <taxon>Asparagales</taxon>
        <taxon>Orchidaceae</taxon>
        <taxon>Apostasioideae</taxon>
        <taxon>Apostasia</taxon>
    </lineage>
</organism>
<dbReference type="EMBL" id="KZ451975">
    <property type="protein sequence ID" value="PKA56084.1"/>
    <property type="molecule type" value="Genomic_DNA"/>
</dbReference>
<dbReference type="Gene3D" id="2.60.120.590">
    <property type="entry name" value="Alpha-ketoglutarate-dependent dioxygenase AlkB-like"/>
    <property type="match status" value="1"/>
</dbReference>
<dbReference type="PANTHER" id="PTHR31447:SF0">
    <property type="entry name" value="HYDROXYPROLINE-RICH GLYCOPROTEIN FAMILY PROTEIN"/>
    <property type="match status" value="1"/>
</dbReference>
<dbReference type="Proteomes" id="UP000236161">
    <property type="component" value="Unassembled WGS sequence"/>
</dbReference>
<evidence type="ECO:0000256" key="2">
    <source>
        <dbReference type="SAM" id="MobiDB-lite"/>
    </source>
</evidence>
<keyword evidence="4" id="KW-1185">Reference proteome</keyword>
<dbReference type="AlphaFoldDB" id="A0A2I0AKJ7"/>
<feature type="region of interest" description="Disordered" evidence="2">
    <location>
        <begin position="575"/>
        <end position="641"/>
    </location>
</feature>
<reference evidence="3 4" key="1">
    <citation type="journal article" date="2017" name="Nature">
        <title>The Apostasia genome and the evolution of orchids.</title>
        <authorList>
            <person name="Zhang G.Q."/>
            <person name="Liu K.W."/>
            <person name="Li Z."/>
            <person name="Lohaus R."/>
            <person name="Hsiao Y.Y."/>
            <person name="Niu S.C."/>
            <person name="Wang J.Y."/>
            <person name="Lin Y.C."/>
            <person name="Xu Q."/>
            <person name="Chen L.J."/>
            <person name="Yoshida K."/>
            <person name="Fujiwara S."/>
            <person name="Wang Z.W."/>
            <person name="Zhang Y.Q."/>
            <person name="Mitsuda N."/>
            <person name="Wang M."/>
            <person name="Liu G.H."/>
            <person name="Pecoraro L."/>
            <person name="Huang H.X."/>
            <person name="Xiao X.J."/>
            <person name="Lin M."/>
            <person name="Wu X.Y."/>
            <person name="Wu W.L."/>
            <person name="Chen Y.Y."/>
            <person name="Chang S.B."/>
            <person name="Sakamoto S."/>
            <person name="Ohme-Takagi M."/>
            <person name="Yagi M."/>
            <person name="Zeng S.J."/>
            <person name="Shen C.Y."/>
            <person name="Yeh C.M."/>
            <person name="Luo Y.B."/>
            <person name="Tsai W.C."/>
            <person name="Van de Peer Y."/>
            <person name="Liu Z.J."/>
        </authorList>
    </citation>
    <scope>NUCLEOTIDE SEQUENCE [LARGE SCALE GENOMIC DNA]</scope>
    <source>
        <strain evidence="4">cv. Shenzhen</strain>
        <tissue evidence="3">Stem</tissue>
    </source>
</reference>
<evidence type="ECO:0000256" key="1">
    <source>
        <dbReference type="ARBA" id="ARBA00007879"/>
    </source>
</evidence>
<dbReference type="GO" id="GO:0016491">
    <property type="term" value="F:oxidoreductase activity"/>
    <property type="evidence" value="ECO:0007669"/>
    <property type="project" value="UniProtKB-KW"/>
</dbReference>
<dbReference type="InterPro" id="IPR044842">
    <property type="entry name" value="ALKBH9B/ALKBH10B-like"/>
</dbReference>
<feature type="compositionally biased region" description="Basic and acidic residues" evidence="2">
    <location>
        <begin position="144"/>
        <end position="162"/>
    </location>
</feature>
<dbReference type="EC" id="1.14.11.-" evidence="3"/>
<dbReference type="PANTHER" id="PTHR31447">
    <property type="entry name" value="HYDROXYPROLINE-RICH GLYCOPROTEIN FAMILY PROTEIN-RELATED"/>
    <property type="match status" value="1"/>
</dbReference>
<keyword evidence="3" id="KW-0560">Oxidoreductase</keyword>
<dbReference type="STRING" id="1088818.A0A2I0AKJ7"/>
<feature type="compositionally biased region" description="Basic and acidic residues" evidence="2">
    <location>
        <begin position="608"/>
        <end position="627"/>
    </location>
</feature>
<dbReference type="SUPFAM" id="SSF51197">
    <property type="entry name" value="Clavaminate synthase-like"/>
    <property type="match status" value="1"/>
</dbReference>
<comment type="similarity">
    <text evidence="1">Belongs to the alkB family.</text>
</comment>
<gene>
    <name evidence="3" type="ORF">AXF42_Ash015569</name>
</gene>
<dbReference type="OrthoDB" id="1916097at2759"/>